<keyword evidence="2" id="KW-1185">Reference proteome</keyword>
<reference evidence="1 2" key="1">
    <citation type="journal article" date="2020" name="Cell">
        <title>Large-Scale Comparative Analyses of Tick Genomes Elucidate Their Genetic Diversity and Vector Capacities.</title>
        <authorList>
            <consortium name="Tick Genome and Microbiome Consortium (TIGMIC)"/>
            <person name="Jia N."/>
            <person name="Wang J."/>
            <person name="Shi W."/>
            <person name="Du L."/>
            <person name="Sun Y."/>
            <person name="Zhan W."/>
            <person name="Jiang J.F."/>
            <person name="Wang Q."/>
            <person name="Zhang B."/>
            <person name="Ji P."/>
            <person name="Bell-Sakyi L."/>
            <person name="Cui X.M."/>
            <person name="Yuan T.T."/>
            <person name="Jiang B.G."/>
            <person name="Yang W.F."/>
            <person name="Lam T.T."/>
            <person name="Chang Q.C."/>
            <person name="Ding S.J."/>
            <person name="Wang X.J."/>
            <person name="Zhu J.G."/>
            <person name="Ruan X.D."/>
            <person name="Zhao L."/>
            <person name="Wei J.T."/>
            <person name="Ye R.Z."/>
            <person name="Que T.C."/>
            <person name="Du C.H."/>
            <person name="Zhou Y.H."/>
            <person name="Cheng J.X."/>
            <person name="Dai P.F."/>
            <person name="Guo W.B."/>
            <person name="Han X.H."/>
            <person name="Huang E.J."/>
            <person name="Li L.F."/>
            <person name="Wei W."/>
            <person name="Gao Y.C."/>
            <person name="Liu J.Z."/>
            <person name="Shao H.Z."/>
            <person name="Wang X."/>
            <person name="Wang C.C."/>
            <person name="Yang T.C."/>
            <person name="Huo Q.B."/>
            <person name="Li W."/>
            <person name="Chen H.Y."/>
            <person name="Chen S.E."/>
            <person name="Zhou L.G."/>
            <person name="Ni X.B."/>
            <person name="Tian J.H."/>
            <person name="Sheng Y."/>
            <person name="Liu T."/>
            <person name="Pan Y.S."/>
            <person name="Xia L.Y."/>
            <person name="Li J."/>
            <person name="Zhao F."/>
            <person name="Cao W.C."/>
        </authorList>
    </citation>
    <scope>NUCLEOTIDE SEQUENCE [LARGE SCALE GENOMIC DNA]</scope>
    <source>
        <strain evidence="1">Iper-2018</strain>
    </source>
</reference>
<comment type="caution">
    <text evidence="1">The sequence shown here is derived from an EMBL/GenBank/DDBJ whole genome shotgun (WGS) entry which is preliminary data.</text>
</comment>
<sequence length="447" mass="49141">MVLAAAEYMGASLVVPTEVTNLRVLFRTPSSVSVAWNRPPAVFEFYKVIFRTSGTRIGTCLNGTTLDPTQTQITCEDLESCTTLDVTVFTQKSSSSSEIPAGVTLSNIQVPGKDPGPPLDIKHDPFDPRKTKVHWTPPQLVWEPLGPYKVTVCANPDLCPSSRQVDCYEEETRAMSLVINTTPVTDYCVVIHSTASCFGQVHKSQAAARVFKTPAFAPGKFTVTATATSPSSIRLLIDPPKDRNGNLDGCSAQCSSSENKYKINCAPDDVDIEVNGLIPSSQYTCRVTFYNNHEGQRLETTQEVGVLTPNRMEKHGVRYEPDPYTRCEVSPENVSAALEYFTKDELQCSRQCPNQKDVISAMLDGRKRELVRDRLSGDVTIQCTGFMVSVLGHLCLGDGDAFDGIPAFSSTELRHCKQEQAGACMGARDHAQPTWRKTRANQIRDLS</sequence>
<evidence type="ECO:0000313" key="2">
    <source>
        <dbReference type="Proteomes" id="UP000805193"/>
    </source>
</evidence>
<organism evidence="1 2">
    <name type="scientific">Ixodes persulcatus</name>
    <name type="common">Taiga tick</name>
    <dbReference type="NCBI Taxonomy" id="34615"/>
    <lineage>
        <taxon>Eukaryota</taxon>
        <taxon>Metazoa</taxon>
        <taxon>Ecdysozoa</taxon>
        <taxon>Arthropoda</taxon>
        <taxon>Chelicerata</taxon>
        <taxon>Arachnida</taxon>
        <taxon>Acari</taxon>
        <taxon>Parasitiformes</taxon>
        <taxon>Ixodida</taxon>
        <taxon>Ixodoidea</taxon>
        <taxon>Ixodidae</taxon>
        <taxon>Ixodinae</taxon>
        <taxon>Ixodes</taxon>
    </lineage>
</organism>
<evidence type="ECO:0000313" key="1">
    <source>
        <dbReference type="EMBL" id="KAG0415914.1"/>
    </source>
</evidence>
<proteinExistence type="predicted"/>
<dbReference type="Proteomes" id="UP000805193">
    <property type="component" value="Unassembled WGS sequence"/>
</dbReference>
<name>A0AC60P911_IXOPE</name>
<dbReference type="EMBL" id="JABSTQ010011010">
    <property type="protein sequence ID" value="KAG0415914.1"/>
    <property type="molecule type" value="Genomic_DNA"/>
</dbReference>
<protein>
    <submittedName>
        <fullName evidence="1">Uncharacterized protein</fullName>
    </submittedName>
</protein>
<gene>
    <name evidence="1" type="ORF">HPB47_006912</name>
</gene>
<accession>A0AC60P911</accession>